<feature type="compositionally biased region" description="Low complexity" evidence="3">
    <location>
        <begin position="542"/>
        <end position="554"/>
    </location>
</feature>
<dbReference type="EMBL" id="CAMXCT020003090">
    <property type="protein sequence ID" value="CAL1155721.1"/>
    <property type="molecule type" value="Genomic_DNA"/>
</dbReference>
<evidence type="ECO:0000313" key="6">
    <source>
        <dbReference type="EMBL" id="CAL4789658.1"/>
    </source>
</evidence>
<keyword evidence="7" id="KW-1185">Reference proteome</keyword>
<dbReference type="AlphaFoldDB" id="A0A9P1D3R0"/>
<dbReference type="Proteomes" id="UP001152797">
    <property type="component" value="Unassembled WGS sequence"/>
</dbReference>
<dbReference type="Pfam" id="PF00106">
    <property type="entry name" value="adh_short"/>
    <property type="match status" value="1"/>
</dbReference>
<dbReference type="CDD" id="cd05233">
    <property type="entry name" value="SDR_c"/>
    <property type="match status" value="1"/>
</dbReference>
<dbReference type="GO" id="GO:0016491">
    <property type="term" value="F:oxidoreductase activity"/>
    <property type="evidence" value="ECO:0007669"/>
    <property type="project" value="UniProtKB-KW"/>
</dbReference>
<dbReference type="OrthoDB" id="449064at2759"/>
<keyword evidence="2" id="KW-0560">Oxidoreductase</keyword>
<dbReference type="EMBL" id="CAMXCT010003090">
    <property type="protein sequence ID" value="CAI4002346.1"/>
    <property type="molecule type" value="Genomic_DNA"/>
</dbReference>
<dbReference type="Gene3D" id="3.40.50.720">
    <property type="entry name" value="NAD(P)-binding Rossmann-like Domain"/>
    <property type="match status" value="1"/>
</dbReference>
<proteinExistence type="inferred from homology"/>
<dbReference type="InterPro" id="IPR036291">
    <property type="entry name" value="NAD(P)-bd_dom_sf"/>
</dbReference>
<evidence type="ECO:0000256" key="4">
    <source>
        <dbReference type="SAM" id="Phobius"/>
    </source>
</evidence>
<keyword evidence="4" id="KW-0472">Membrane</keyword>
<reference evidence="5" key="1">
    <citation type="submission" date="2022-10" db="EMBL/GenBank/DDBJ databases">
        <authorList>
            <person name="Chen Y."/>
            <person name="Dougan E. K."/>
            <person name="Chan C."/>
            <person name="Rhodes N."/>
            <person name="Thang M."/>
        </authorList>
    </citation>
    <scope>NUCLEOTIDE SEQUENCE</scope>
</reference>
<feature type="transmembrane region" description="Helical" evidence="4">
    <location>
        <begin position="821"/>
        <end position="842"/>
    </location>
</feature>
<keyword evidence="4" id="KW-0812">Transmembrane</keyword>
<gene>
    <name evidence="5" type="ORF">C1SCF055_LOCUS28305</name>
</gene>
<comment type="caution">
    <text evidence="5">The sequence shown here is derived from an EMBL/GenBank/DDBJ whole genome shotgun (WGS) entry which is preliminary data.</text>
</comment>
<dbReference type="SUPFAM" id="SSF51735">
    <property type="entry name" value="NAD(P)-binding Rossmann-fold domains"/>
    <property type="match status" value="1"/>
</dbReference>
<comment type="similarity">
    <text evidence="1">Belongs to the short-chain dehydrogenases/reductases (SDR) family.</text>
</comment>
<feature type="non-terminal residue" evidence="5">
    <location>
        <position position="1"/>
    </location>
</feature>
<dbReference type="PANTHER" id="PTHR44196">
    <property type="entry name" value="DEHYDROGENASE/REDUCTASE SDR FAMILY MEMBER 7B"/>
    <property type="match status" value="1"/>
</dbReference>
<name>A0A9P1D3R0_9DINO</name>
<dbReference type="GO" id="GO:0016020">
    <property type="term" value="C:membrane"/>
    <property type="evidence" value="ECO:0007669"/>
    <property type="project" value="TreeGrafter"/>
</dbReference>
<dbReference type="InterPro" id="IPR002347">
    <property type="entry name" value="SDR_fam"/>
</dbReference>
<evidence type="ECO:0000313" key="5">
    <source>
        <dbReference type="EMBL" id="CAI4002346.1"/>
    </source>
</evidence>
<protein>
    <submittedName>
        <fullName evidence="6">Serine 3-dehydrogenase</fullName>
    </submittedName>
</protein>
<reference evidence="6 7" key="2">
    <citation type="submission" date="2024-05" db="EMBL/GenBank/DDBJ databases">
        <authorList>
            <person name="Chen Y."/>
            <person name="Shah S."/>
            <person name="Dougan E. K."/>
            <person name="Thang M."/>
            <person name="Chan C."/>
        </authorList>
    </citation>
    <scope>NUCLEOTIDE SEQUENCE [LARGE SCALE GENOMIC DNA]</scope>
</reference>
<dbReference type="EMBL" id="CAMXCT030003090">
    <property type="protein sequence ID" value="CAL4789658.1"/>
    <property type="molecule type" value="Genomic_DNA"/>
</dbReference>
<evidence type="ECO:0000256" key="1">
    <source>
        <dbReference type="ARBA" id="ARBA00006484"/>
    </source>
</evidence>
<feature type="non-terminal residue" evidence="5">
    <location>
        <position position="848"/>
    </location>
</feature>
<organism evidence="5">
    <name type="scientific">Cladocopium goreaui</name>
    <dbReference type="NCBI Taxonomy" id="2562237"/>
    <lineage>
        <taxon>Eukaryota</taxon>
        <taxon>Sar</taxon>
        <taxon>Alveolata</taxon>
        <taxon>Dinophyceae</taxon>
        <taxon>Suessiales</taxon>
        <taxon>Symbiodiniaceae</taxon>
        <taxon>Cladocopium</taxon>
    </lineage>
</organism>
<accession>A0A9P1D3R0</accession>
<feature type="compositionally biased region" description="Pro residues" evidence="3">
    <location>
        <begin position="555"/>
        <end position="570"/>
    </location>
</feature>
<feature type="region of interest" description="Disordered" evidence="3">
    <location>
        <begin position="532"/>
        <end position="570"/>
    </location>
</feature>
<dbReference type="PANTHER" id="PTHR44196:SF1">
    <property type="entry name" value="DEHYDROGENASE_REDUCTASE SDR FAMILY MEMBER 7B"/>
    <property type="match status" value="1"/>
</dbReference>
<evidence type="ECO:0000256" key="3">
    <source>
        <dbReference type="SAM" id="MobiDB-lite"/>
    </source>
</evidence>
<sequence>LVHHFCQQGPVLTCGRRLESLRQTKDTAPTAQAISIVACDIASAEGRQQLLEALPSEAPVRLLVQNAAIGDPAAFEQLDLKHFEEALKVNLIAPMALMQGLLPQLRRAGGRVLHLGTSVAHHPQKGTATYGITKAAFHRLYQQLNAEELGVPVATLSPGAWWTEGVRDHVTKARRLDLPHVNFFDAAFEKARLMTTAPAGYQSFTVPDPPKELSSEGYEEGLKDSVQQRINKMKGRSMMCRAYDNWARKSQNIQNLATLERLIQRVDWYCNETKSVQGRVLPAAMIMRISMVDAIRTEFRFAPPFVAELLRHFDGDFLKNMECIKLVGAQNQQAPIGPADPRTNFEGAKMEYLHWKLRRVAHQIVNVLEEEFTYARCFFGDDVQKKFQELFPHGVMPPAIPGTGTTLSEILGISKMGISWSPEDSQMGSCLSCSPEGYIPLKGEEEQPPELPFRSIWEVPRLIELCDRLDIIALRNKLGTSTFDTNNTENKLLLCSEVNESQKLVIDYGYFREAEMQSVSSMRPMKPMVSDDVVPAVPPPQSVRFASPSQSFQSMPPPSGPPPSSYPPGPMSSMAPFPVSVPPGPPPFASMGPGSFVGTAQMYKSSPWKILTPQTEGSEERKSQVVLEVCVKEVKFLPTLIQTKIAIAYHANGEDEIPLPVLQFQLVGAVGPPVTITPESFSPPLRPGDDPRSREIAWTVFPNRGEPSGFGEISARNPIDFIQPFTLRCSMVGDSALVKELSFHIAVPERCRQEDWLQVQASIPVMSAYLPALREELKMYLHEVPRTLFFSTLPSFAMSLSQLRTVLLADIDSGTTMQSRLLAAFASGVFALASLSFNFLMAQRGRDL</sequence>
<evidence type="ECO:0000256" key="2">
    <source>
        <dbReference type="ARBA" id="ARBA00023002"/>
    </source>
</evidence>
<keyword evidence="4" id="KW-1133">Transmembrane helix</keyword>
<evidence type="ECO:0000313" key="7">
    <source>
        <dbReference type="Proteomes" id="UP001152797"/>
    </source>
</evidence>